<feature type="compositionally biased region" description="Pro residues" evidence="1">
    <location>
        <begin position="271"/>
        <end position="281"/>
    </location>
</feature>
<dbReference type="RefSeq" id="WP_167985636.1">
    <property type="nucleotide sequence ID" value="NZ_JAATEJ010000024.1"/>
</dbReference>
<organism evidence="2 3">
    <name type="scientific">Actinacidiphila epipremni</name>
    <dbReference type="NCBI Taxonomy" id="2053013"/>
    <lineage>
        <taxon>Bacteria</taxon>
        <taxon>Bacillati</taxon>
        <taxon>Actinomycetota</taxon>
        <taxon>Actinomycetes</taxon>
        <taxon>Kitasatosporales</taxon>
        <taxon>Streptomycetaceae</taxon>
        <taxon>Actinacidiphila</taxon>
    </lineage>
</organism>
<reference evidence="2 3" key="1">
    <citation type="submission" date="2020-03" db="EMBL/GenBank/DDBJ databases">
        <title>WGS of actinomycetes isolated from Thailand.</title>
        <authorList>
            <person name="Thawai C."/>
        </authorList>
    </citation>
    <scope>NUCLEOTIDE SEQUENCE [LARGE SCALE GENOMIC DNA]</scope>
    <source>
        <strain evidence="2 3">PRB2-1</strain>
    </source>
</reference>
<gene>
    <name evidence="2" type="ORF">HCN08_25765</name>
</gene>
<accession>A0ABX0ZUW7</accession>
<dbReference type="EMBL" id="JAATEJ010000024">
    <property type="protein sequence ID" value="NJP46785.1"/>
    <property type="molecule type" value="Genomic_DNA"/>
</dbReference>
<feature type="region of interest" description="Disordered" evidence="1">
    <location>
        <begin position="50"/>
        <end position="73"/>
    </location>
</feature>
<feature type="region of interest" description="Disordered" evidence="1">
    <location>
        <begin position="242"/>
        <end position="281"/>
    </location>
</feature>
<evidence type="ECO:0000256" key="1">
    <source>
        <dbReference type="SAM" id="MobiDB-lite"/>
    </source>
</evidence>
<comment type="caution">
    <text evidence="2">The sequence shown here is derived from an EMBL/GenBank/DDBJ whole genome shotgun (WGS) entry which is preliminary data.</text>
</comment>
<dbReference type="Proteomes" id="UP000734511">
    <property type="component" value="Unassembled WGS sequence"/>
</dbReference>
<sequence length="281" mass="29364">MADPSRAFIRALSGVWGRDYWVTWHPSSRRALGDVGTVGPSGLVQIATLPGADAVPSGPGPGSGSDPGPAGRDSLTWYTTGAVDVTYGGTAQAAEPTGALAGAHGRAQVRFTRKNALLVAYRGLSETRLADQPRLARDLLTRYWAGDWDAGWCVVSHLVTAASGTVLMAAGKGATAELAAGASLAAGPAGLADLADLAAEVRVHRSSALQCELVGRGLTPFYRVLRLRRRFLRGIEVSYGDVRGPSDRPPQVPPDILEEVEDTPEAALESPPQPVPPADDE</sequence>
<evidence type="ECO:0000313" key="3">
    <source>
        <dbReference type="Proteomes" id="UP000734511"/>
    </source>
</evidence>
<proteinExistence type="predicted"/>
<evidence type="ECO:0000313" key="2">
    <source>
        <dbReference type="EMBL" id="NJP46785.1"/>
    </source>
</evidence>
<protein>
    <submittedName>
        <fullName evidence="2">Uncharacterized protein</fullName>
    </submittedName>
</protein>
<keyword evidence="3" id="KW-1185">Reference proteome</keyword>
<name>A0ABX0ZUW7_9ACTN</name>